<feature type="compositionally biased region" description="Basic and acidic residues" evidence="1">
    <location>
        <begin position="61"/>
        <end position="90"/>
    </location>
</feature>
<accession>A0AAN7CPB6</accession>
<evidence type="ECO:0000313" key="3">
    <source>
        <dbReference type="Proteomes" id="UP001303647"/>
    </source>
</evidence>
<evidence type="ECO:0000256" key="1">
    <source>
        <dbReference type="SAM" id="MobiDB-lite"/>
    </source>
</evidence>
<organism evidence="2 3">
    <name type="scientific">Corynascus novoguineensis</name>
    <dbReference type="NCBI Taxonomy" id="1126955"/>
    <lineage>
        <taxon>Eukaryota</taxon>
        <taxon>Fungi</taxon>
        <taxon>Dikarya</taxon>
        <taxon>Ascomycota</taxon>
        <taxon>Pezizomycotina</taxon>
        <taxon>Sordariomycetes</taxon>
        <taxon>Sordariomycetidae</taxon>
        <taxon>Sordariales</taxon>
        <taxon>Chaetomiaceae</taxon>
        <taxon>Corynascus</taxon>
    </lineage>
</organism>
<proteinExistence type="predicted"/>
<dbReference type="Proteomes" id="UP001303647">
    <property type="component" value="Unassembled WGS sequence"/>
</dbReference>
<keyword evidence="3" id="KW-1185">Reference proteome</keyword>
<sequence>MGPTRNVSALVAEMQETLAKIHTTLTSVDPEIHEAKLDELEKRRNDAIKALSAAFLAESDSLSRERASKREEVAEKRKREDEERERRRREEDEEFAASVRKEDQVRDWKFKSEREKVEQEMEELMSRAEEEARLAVEQGREKLQALQEKRRVSSRLTEKTGAQS</sequence>
<dbReference type="AlphaFoldDB" id="A0AAN7CPB6"/>
<evidence type="ECO:0000313" key="2">
    <source>
        <dbReference type="EMBL" id="KAK4245863.1"/>
    </source>
</evidence>
<gene>
    <name evidence="2" type="ORF">C7999DRAFT_15958</name>
</gene>
<name>A0AAN7CPB6_9PEZI</name>
<reference evidence="2" key="1">
    <citation type="journal article" date="2023" name="Mol. Phylogenet. Evol.">
        <title>Genome-scale phylogeny and comparative genomics of the fungal order Sordariales.</title>
        <authorList>
            <person name="Hensen N."/>
            <person name="Bonometti L."/>
            <person name="Westerberg I."/>
            <person name="Brannstrom I.O."/>
            <person name="Guillou S."/>
            <person name="Cros-Aarteil S."/>
            <person name="Calhoun S."/>
            <person name="Haridas S."/>
            <person name="Kuo A."/>
            <person name="Mondo S."/>
            <person name="Pangilinan J."/>
            <person name="Riley R."/>
            <person name="LaButti K."/>
            <person name="Andreopoulos B."/>
            <person name="Lipzen A."/>
            <person name="Chen C."/>
            <person name="Yan M."/>
            <person name="Daum C."/>
            <person name="Ng V."/>
            <person name="Clum A."/>
            <person name="Steindorff A."/>
            <person name="Ohm R.A."/>
            <person name="Martin F."/>
            <person name="Silar P."/>
            <person name="Natvig D.O."/>
            <person name="Lalanne C."/>
            <person name="Gautier V."/>
            <person name="Ament-Velasquez S.L."/>
            <person name="Kruys A."/>
            <person name="Hutchinson M.I."/>
            <person name="Powell A.J."/>
            <person name="Barry K."/>
            <person name="Miller A.N."/>
            <person name="Grigoriev I.V."/>
            <person name="Debuchy R."/>
            <person name="Gladieux P."/>
            <person name="Hiltunen Thoren M."/>
            <person name="Johannesson H."/>
        </authorList>
    </citation>
    <scope>NUCLEOTIDE SEQUENCE</scope>
    <source>
        <strain evidence="2">CBS 359.72</strain>
    </source>
</reference>
<dbReference type="EMBL" id="MU857688">
    <property type="protein sequence ID" value="KAK4245863.1"/>
    <property type="molecule type" value="Genomic_DNA"/>
</dbReference>
<protein>
    <submittedName>
        <fullName evidence="2">Uncharacterized protein</fullName>
    </submittedName>
</protein>
<comment type="caution">
    <text evidence="2">The sequence shown here is derived from an EMBL/GenBank/DDBJ whole genome shotgun (WGS) entry which is preliminary data.</text>
</comment>
<reference evidence="2" key="2">
    <citation type="submission" date="2023-05" db="EMBL/GenBank/DDBJ databases">
        <authorList>
            <consortium name="Lawrence Berkeley National Laboratory"/>
            <person name="Steindorff A."/>
            <person name="Hensen N."/>
            <person name="Bonometti L."/>
            <person name="Westerberg I."/>
            <person name="Brannstrom I.O."/>
            <person name="Guillou S."/>
            <person name="Cros-Aarteil S."/>
            <person name="Calhoun S."/>
            <person name="Haridas S."/>
            <person name="Kuo A."/>
            <person name="Mondo S."/>
            <person name="Pangilinan J."/>
            <person name="Riley R."/>
            <person name="Labutti K."/>
            <person name="Andreopoulos B."/>
            <person name="Lipzen A."/>
            <person name="Chen C."/>
            <person name="Yanf M."/>
            <person name="Daum C."/>
            <person name="Ng V."/>
            <person name="Clum A."/>
            <person name="Ohm R."/>
            <person name="Martin F."/>
            <person name="Silar P."/>
            <person name="Natvig D."/>
            <person name="Lalanne C."/>
            <person name="Gautier V."/>
            <person name="Ament-Velasquez S.L."/>
            <person name="Kruys A."/>
            <person name="Hutchinson M.I."/>
            <person name="Powell A.J."/>
            <person name="Barry K."/>
            <person name="Miller A.N."/>
            <person name="Grigoriev I.V."/>
            <person name="Debuchy R."/>
            <person name="Gladieux P."/>
            <person name="Thoren M.H."/>
            <person name="Johannesson H."/>
        </authorList>
    </citation>
    <scope>NUCLEOTIDE SEQUENCE</scope>
    <source>
        <strain evidence="2">CBS 359.72</strain>
    </source>
</reference>
<feature type="region of interest" description="Disordered" evidence="1">
    <location>
        <begin position="145"/>
        <end position="164"/>
    </location>
</feature>
<feature type="region of interest" description="Disordered" evidence="1">
    <location>
        <begin position="59"/>
        <end position="104"/>
    </location>
</feature>